<keyword evidence="7" id="KW-0046">Antibiotic resistance</keyword>
<evidence type="ECO:0000313" key="10">
    <source>
        <dbReference type="EMBL" id="MFE7963078.1"/>
    </source>
</evidence>
<evidence type="ECO:0000256" key="5">
    <source>
        <dbReference type="ARBA" id="ARBA00022989"/>
    </source>
</evidence>
<comment type="caution">
    <text evidence="10">The sequence shown here is derived from an EMBL/GenBank/DDBJ whole genome shotgun (WGS) entry which is preliminary data.</text>
</comment>
<comment type="subcellular location">
    <subcellularLocation>
        <location evidence="1">Cell membrane</location>
        <topology evidence="1">Multi-pass membrane protein</topology>
    </subcellularLocation>
</comment>
<feature type="transmembrane region" description="Helical" evidence="8">
    <location>
        <begin position="115"/>
        <end position="136"/>
    </location>
</feature>
<reference evidence="10 11" key="1">
    <citation type="submission" date="2024-09" db="EMBL/GenBank/DDBJ databases">
        <title>The Natural Products Discovery Center: Release of the First 8490 Sequenced Strains for Exploring Actinobacteria Biosynthetic Diversity.</title>
        <authorList>
            <person name="Kalkreuter E."/>
            <person name="Kautsar S.A."/>
            <person name="Yang D."/>
            <person name="Bader C.D."/>
            <person name="Teijaro C.N."/>
            <person name="Fluegel L."/>
            <person name="Davis C.M."/>
            <person name="Simpson J.R."/>
            <person name="Lauterbach L."/>
            <person name="Steele A.D."/>
            <person name="Gui C."/>
            <person name="Meng S."/>
            <person name="Li G."/>
            <person name="Viehrig K."/>
            <person name="Ye F."/>
            <person name="Su P."/>
            <person name="Kiefer A.F."/>
            <person name="Nichols A."/>
            <person name="Cepeda A.J."/>
            <person name="Yan W."/>
            <person name="Fan B."/>
            <person name="Jiang Y."/>
            <person name="Adhikari A."/>
            <person name="Zheng C.-J."/>
            <person name="Schuster L."/>
            <person name="Cowan T.M."/>
            <person name="Smanski M.J."/>
            <person name="Chevrette M.G."/>
            <person name="De Carvalho L.P.S."/>
            <person name="Shen B."/>
        </authorList>
    </citation>
    <scope>NUCLEOTIDE SEQUENCE [LARGE SCALE GENOMIC DNA]</scope>
    <source>
        <strain evidence="10 11">NPDC057399</strain>
    </source>
</reference>
<feature type="transmembrane region" description="Helical" evidence="8">
    <location>
        <begin position="309"/>
        <end position="333"/>
    </location>
</feature>
<feature type="transmembrane region" description="Helical" evidence="8">
    <location>
        <begin position="378"/>
        <end position="395"/>
    </location>
</feature>
<evidence type="ECO:0000256" key="7">
    <source>
        <dbReference type="ARBA" id="ARBA00023251"/>
    </source>
</evidence>
<organism evidence="10 11">
    <name type="scientific">Streptomyces cellulosae</name>
    <dbReference type="NCBI Taxonomy" id="1968"/>
    <lineage>
        <taxon>Bacteria</taxon>
        <taxon>Bacillati</taxon>
        <taxon>Actinomycetota</taxon>
        <taxon>Actinomycetes</taxon>
        <taxon>Kitasatosporales</taxon>
        <taxon>Streptomycetaceae</taxon>
        <taxon>Streptomyces</taxon>
    </lineage>
</organism>
<dbReference type="PANTHER" id="PTHR42718:SF46">
    <property type="entry name" value="BLR6921 PROTEIN"/>
    <property type="match status" value="1"/>
</dbReference>
<dbReference type="Gene3D" id="1.20.1250.20">
    <property type="entry name" value="MFS general substrate transporter like domains"/>
    <property type="match status" value="1"/>
</dbReference>
<feature type="transmembrane region" description="Helical" evidence="8">
    <location>
        <begin position="20"/>
        <end position="42"/>
    </location>
</feature>
<dbReference type="InterPro" id="IPR036259">
    <property type="entry name" value="MFS_trans_sf"/>
</dbReference>
<keyword evidence="5 8" id="KW-1133">Transmembrane helix</keyword>
<name>A0ABW6JCK5_STRCE</name>
<evidence type="ECO:0000256" key="6">
    <source>
        <dbReference type="ARBA" id="ARBA00023136"/>
    </source>
</evidence>
<evidence type="ECO:0000256" key="1">
    <source>
        <dbReference type="ARBA" id="ARBA00004651"/>
    </source>
</evidence>
<dbReference type="PANTHER" id="PTHR42718">
    <property type="entry name" value="MAJOR FACILITATOR SUPERFAMILY MULTIDRUG TRANSPORTER MFSC"/>
    <property type="match status" value="1"/>
</dbReference>
<keyword evidence="6 8" id="KW-0472">Membrane</keyword>
<feature type="transmembrane region" description="Helical" evidence="8">
    <location>
        <begin position="86"/>
        <end position="103"/>
    </location>
</feature>
<feature type="transmembrane region" description="Helical" evidence="8">
    <location>
        <begin position="256"/>
        <end position="273"/>
    </location>
</feature>
<feature type="transmembrane region" description="Helical" evidence="8">
    <location>
        <begin position="285"/>
        <end position="303"/>
    </location>
</feature>
<proteinExistence type="predicted"/>
<keyword evidence="4 8" id="KW-0812">Transmembrane</keyword>
<keyword evidence="2" id="KW-0813">Transport</keyword>
<dbReference type="PROSITE" id="PS50850">
    <property type="entry name" value="MFS"/>
    <property type="match status" value="1"/>
</dbReference>
<sequence length="405" mass="41600">MPTLFTSPRPGPALAGRRALLFVLAGNMLVDALEVSVVLVALPPMGRDLGLSMFGGQWMMSGFAAGFAALLLLGPRLAALWGRRPVYLAALTVFIAASLAGGLTDEGAVLAATRVVKGMCAALTAPTGLAIIGTVFRPGREQSRAVSVYSLFGAAGFTVGLLSSGALTELSWRWTPVFPGSFALLLLLAGLRLVPRDAGPPSAEPLLPALIRLVRNGPFVRSALCAATLNGTYLGLLLLLTHWLHDTWGWGSWETALAFLPACVPLALTLPFADRMVARFGTARLIAAGGCATALGCVTALLTGAPDTYVTGVLPVLLCVEAGFVLSFAALNLQAVSGIPAAERGTAVPVYQTAVQLGPLLSLPAVAVAAGAGYRPALLFLTALATTGAVTACAPRRRARPAIAA</sequence>
<evidence type="ECO:0000256" key="2">
    <source>
        <dbReference type="ARBA" id="ARBA00022448"/>
    </source>
</evidence>
<dbReference type="SUPFAM" id="SSF103473">
    <property type="entry name" value="MFS general substrate transporter"/>
    <property type="match status" value="1"/>
</dbReference>
<feature type="transmembrane region" description="Helical" evidence="8">
    <location>
        <begin position="174"/>
        <end position="194"/>
    </location>
</feature>
<feature type="transmembrane region" description="Helical" evidence="8">
    <location>
        <begin position="148"/>
        <end position="168"/>
    </location>
</feature>
<evidence type="ECO:0000256" key="4">
    <source>
        <dbReference type="ARBA" id="ARBA00022692"/>
    </source>
</evidence>
<evidence type="ECO:0000256" key="3">
    <source>
        <dbReference type="ARBA" id="ARBA00022475"/>
    </source>
</evidence>
<dbReference type="InterPro" id="IPR020846">
    <property type="entry name" value="MFS_dom"/>
</dbReference>
<feature type="transmembrane region" description="Helical" evidence="8">
    <location>
        <begin position="354"/>
        <end position="372"/>
    </location>
</feature>
<dbReference type="EMBL" id="JBHVBU010000016">
    <property type="protein sequence ID" value="MFE7963078.1"/>
    <property type="molecule type" value="Genomic_DNA"/>
</dbReference>
<dbReference type="RefSeq" id="WP_189904111.1">
    <property type="nucleotide sequence ID" value="NZ_JBHVBU010000016.1"/>
</dbReference>
<keyword evidence="11" id="KW-1185">Reference proteome</keyword>
<feature type="transmembrane region" description="Helical" evidence="8">
    <location>
        <begin position="54"/>
        <end position="74"/>
    </location>
</feature>
<evidence type="ECO:0000256" key="8">
    <source>
        <dbReference type="SAM" id="Phobius"/>
    </source>
</evidence>
<dbReference type="Proteomes" id="UP001600650">
    <property type="component" value="Unassembled WGS sequence"/>
</dbReference>
<evidence type="ECO:0000313" key="11">
    <source>
        <dbReference type="Proteomes" id="UP001600650"/>
    </source>
</evidence>
<dbReference type="Pfam" id="PF07690">
    <property type="entry name" value="MFS_1"/>
    <property type="match status" value="1"/>
</dbReference>
<keyword evidence="3" id="KW-1003">Cell membrane</keyword>
<dbReference type="InterPro" id="IPR011701">
    <property type="entry name" value="MFS"/>
</dbReference>
<accession>A0ABW6JCK5</accession>
<gene>
    <name evidence="10" type="ORF">ACFU0X_08515</name>
</gene>
<protein>
    <submittedName>
        <fullName evidence="10">MFS transporter</fullName>
    </submittedName>
</protein>
<evidence type="ECO:0000259" key="9">
    <source>
        <dbReference type="PROSITE" id="PS50850"/>
    </source>
</evidence>
<feature type="transmembrane region" description="Helical" evidence="8">
    <location>
        <begin position="222"/>
        <end position="244"/>
    </location>
</feature>
<feature type="domain" description="Major facilitator superfamily (MFS) profile" evidence="9">
    <location>
        <begin position="20"/>
        <end position="400"/>
    </location>
</feature>